<keyword evidence="2" id="KW-0472">Membrane</keyword>
<feature type="region of interest" description="Disordered" evidence="1">
    <location>
        <begin position="194"/>
        <end position="215"/>
    </location>
</feature>
<keyword evidence="2" id="KW-0812">Transmembrane</keyword>
<dbReference type="EMBL" id="JACJVR010000063">
    <property type="protein sequence ID" value="MBB6692970.1"/>
    <property type="molecule type" value="Genomic_DNA"/>
</dbReference>
<sequence>MMSALSGWLQQIVAVVLLASLVDLLLPNRTMQRYVRLVAGLLVLLTVASPVLQLFKGDFGTRLASGLESVRLSPGGTSSETKAEMERIEAEARKLGEARNGQAVKLATAGLAAQIRSSIEEAGLGPVRSVDIEAEPVAGGQGGSGAAANGGYVLSEVKLVLAGEATDSSAEEGGRAIADVEPIAPVDIAVDAEASRGQPPSDVPAEASPADEPAAADAALASRVAALVSTRFGIEADRVRVWVEAPGETDKRG</sequence>
<evidence type="ECO:0000313" key="4">
    <source>
        <dbReference type="Proteomes" id="UP000553776"/>
    </source>
</evidence>
<dbReference type="Proteomes" id="UP000553776">
    <property type="component" value="Unassembled WGS sequence"/>
</dbReference>
<reference evidence="3 4" key="1">
    <citation type="submission" date="2020-08" db="EMBL/GenBank/DDBJ databases">
        <title>Cohnella phylogeny.</title>
        <authorList>
            <person name="Dunlap C."/>
        </authorList>
    </citation>
    <scope>NUCLEOTIDE SEQUENCE [LARGE SCALE GENOMIC DNA]</scope>
    <source>
        <strain evidence="3 4">DSM 25239</strain>
    </source>
</reference>
<dbReference type="RefSeq" id="WP_185136954.1">
    <property type="nucleotide sequence ID" value="NZ_JACJVR010000063.1"/>
</dbReference>
<keyword evidence="4" id="KW-1185">Reference proteome</keyword>
<dbReference type="Pfam" id="PF09581">
    <property type="entry name" value="Spore_III_AF"/>
    <property type="match status" value="1"/>
</dbReference>
<evidence type="ECO:0000313" key="3">
    <source>
        <dbReference type="EMBL" id="MBB6692970.1"/>
    </source>
</evidence>
<protein>
    <submittedName>
        <fullName evidence="3">Stage III sporulation protein AF</fullName>
    </submittedName>
</protein>
<feature type="transmembrane region" description="Helical" evidence="2">
    <location>
        <begin position="6"/>
        <end position="27"/>
    </location>
</feature>
<dbReference type="InterPro" id="IPR014245">
    <property type="entry name" value="Spore_III_AF"/>
</dbReference>
<organism evidence="3 4">
    <name type="scientific">Cohnella xylanilytica</name>
    <dbReference type="NCBI Taxonomy" id="557555"/>
    <lineage>
        <taxon>Bacteria</taxon>
        <taxon>Bacillati</taxon>
        <taxon>Bacillota</taxon>
        <taxon>Bacilli</taxon>
        <taxon>Bacillales</taxon>
        <taxon>Paenibacillaceae</taxon>
        <taxon>Cohnella</taxon>
    </lineage>
</organism>
<dbReference type="NCBIfam" id="TIGR02896">
    <property type="entry name" value="spore_III_AF"/>
    <property type="match status" value="1"/>
</dbReference>
<accession>A0A841U4K7</accession>
<feature type="compositionally biased region" description="Low complexity" evidence="1">
    <location>
        <begin position="203"/>
        <end position="215"/>
    </location>
</feature>
<dbReference type="AlphaFoldDB" id="A0A841U4K7"/>
<evidence type="ECO:0000256" key="1">
    <source>
        <dbReference type="SAM" id="MobiDB-lite"/>
    </source>
</evidence>
<evidence type="ECO:0000256" key="2">
    <source>
        <dbReference type="SAM" id="Phobius"/>
    </source>
</evidence>
<proteinExistence type="predicted"/>
<name>A0A841U4K7_9BACL</name>
<gene>
    <name evidence="3" type="primary">spoIIIAF</name>
    <name evidence="3" type="ORF">H7B90_16300</name>
</gene>
<keyword evidence="2" id="KW-1133">Transmembrane helix</keyword>
<feature type="transmembrane region" description="Helical" evidence="2">
    <location>
        <begin position="34"/>
        <end position="55"/>
    </location>
</feature>
<comment type="caution">
    <text evidence="3">The sequence shown here is derived from an EMBL/GenBank/DDBJ whole genome shotgun (WGS) entry which is preliminary data.</text>
</comment>